<reference evidence="2" key="1">
    <citation type="submission" date="2018-04" db="EMBL/GenBank/DDBJ databases">
        <authorList>
            <person name="Cornet L."/>
        </authorList>
    </citation>
    <scope>NUCLEOTIDE SEQUENCE [LARGE SCALE GENOMIC DNA]</scope>
</reference>
<evidence type="ECO:0000313" key="1">
    <source>
        <dbReference type="EMBL" id="PZO54417.1"/>
    </source>
</evidence>
<protein>
    <submittedName>
        <fullName evidence="1">Polyketide cyclase/dehydrase and lipid transport protein</fullName>
    </submittedName>
</protein>
<dbReference type="InterPro" id="IPR023393">
    <property type="entry name" value="START-like_dom_sf"/>
</dbReference>
<dbReference type="Gene3D" id="3.30.530.20">
    <property type="match status" value="1"/>
</dbReference>
<dbReference type="InterPro" id="IPR019587">
    <property type="entry name" value="Polyketide_cyclase/dehydratase"/>
</dbReference>
<sequence length="195" mass="21419">MGAVPVSVPVNIPPIDPIVDSIDISLRSQGIWDNAAARESSYWAASSASAETLWQLLTDLADLASWHPLITSTNAPRGQRAKPGLIYRAFSRYLPLSTQIFVERVLPGELLSIRLFPLPGLQERVTYRIISTLCGTCVLYSMTLSGWLSPIAWPMMKPQVTKVAAALVQAAEEAAMRPHDSSKRLQNLTSKTDIF</sequence>
<dbReference type="SUPFAM" id="SSF55961">
    <property type="entry name" value="Bet v1-like"/>
    <property type="match status" value="1"/>
</dbReference>
<evidence type="ECO:0000313" key="2">
    <source>
        <dbReference type="Proteomes" id="UP000249794"/>
    </source>
</evidence>
<name>A0A2W4XEQ7_9CYAN</name>
<comment type="caution">
    <text evidence="1">The sequence shown here is derived from an EMBL/GenBank/DDBJ whole genome shotgun (WGS) entry which is preliminary data.</text>
</comment>
<gene>
    <name evidence="1" type="ORF">DCF15_11850</name>
</gene>
<accession>A0A2W4XEQ7</accession>
<dbReference type="AlphaFoldDB" id="A0A2W4XEQ7"/>
<organism evidence="1 2">
    <name type="scientific">Phormidesmis priestleyi</name>
    <dbReference type="NCBI Taxonomy" id="268141"/>
    <lineage>
        <taxon>Bacteria</taxon>
        <taxon>Bacillati</taxon>
        <taxon>Cyanobacteriota</taxon>
        <taxon>Cyanophyceae</taxon>
        <taxon>Leptolyngbyales</taxon>
        <taxon>Leptolyngbyaceae</taxon>
        <taxon>Phormidesmis</taxon>
    </lineage>
</organism>
<dbReference type="EMBL" id="QBMP01000115">
    <property type="protein sequence ID" value="PZO54417.1"/>
    <property type="molecule type" value="Genomic_DNA"/>
</dbReference>
<proteinExistence type="predicted"/>
<dbReference type="Pfam" id="PF10604">
    <property type="entry name" value="Polyketide_cyc2"/>
    <property type="match status" value="1"/>
</dbReference>
<reference evidence="1 2" key="2">
    <citation type="submission" date="2018-06" db="EMBL/GenBank/DDBJ databases">
        <title>Metagenomic assembly of (sub)arctic Cyanobacteria and their associated microbiome from non-axenic cultures.</title>
        <authorList>
            <person name="Baurain D."/>
        </authorList>
    </citation>
    <scope>NUCLEOTIDE SEQUENCE [LARGE SCALE GENOMIC DNA]</scope>
    <source>
        <strain evidence="1">ULC027bin1</strain>
    </source>
</reference>
<dbReference type="Proteomes" id="UP000249794">
    <property type="component" value="Unassembled WGS sequence"/>
</dbReference>